<dbReference type="Proteomes" id="UP001172680">
    <property type="component" value="Unassembled WGS sequence"/>
</dbReference>
<keyword evidence="2" id="KW-1185">Reference proteome</keyword>
<evidence type="ECO:0000313" key="1">
    <source>
        <dbReference type="EMBL" id="KAJ9643417.1"/>
    </source>
</evidence>
<name>A0ACC2Z809_9PEZI</name>
<evidence type="ECO:0000313" key="2">
    <source>
        <dbReference type="Proteomes" id="UP001172680"/>
    </source>
</evidence>
<organism evidence="1 2">
    <name type="scientific">Coniosporium tulheliwenetii</name>
    <dbReference type="NCBI Taxonomy" id="3383036"/>
    <lineage>
        <taxon>Eukaryota</taxon>
        <taxon>Fungi</taxon>
        <taxon>Dikarya</taxon>
        <taxon>Ascomycota</taxon>
        <taxon>Pezizomycotina</taxon>
        <taxon>Dothideomycetes</taxon>
        <taxon>Dothideomycetes incertae sedis</taxon>
        <taxon>Coniosporium</taxon>
    </lineage>
</organism>
<gene>
    <name evidence="1" type="ORF">H2199_004096</name>
</gene>
<protein>
    <submittedName>
        <fullName evidence="1">Uncharacterized protein</fullName>
    </submittedName>
</protein>
<proteinExistence type="predicted"/>
<comment type="caution">
    <text evidence="1">The sequence shown here is derived from an EMBL/GenBank/DDBJ whole genome shotgun (WGS) entry which is preliminary data.</text>
</comment>
<sequence length="474" mass="54024">MKEIRDGLRSGESSNLDGESPARPSPAFSYLIFVFDIPEVVRKNNTELDTEARNLETRVCQIYARSQELVGIDEERIRSYLEDRDKFVNDATAFIMQCRAFTKNSRVLVKGPAEEENLDHKVLHEAREALEELEMALLKERSAFAANHLKLEFELLSHAARSRVGNAYLASSKSLRRQKLINRDAYANFTKRLRKAYNGPDYDDPTRPWSWAKDVRATHILPCGVGEANAVYLFGLDRDQRYETIWGTRNGLLLYDEIEKQFDQGNIVIVPDGANKGELKAVVLDETILSWDRPEPSVLGYVCFCDIHDRRLEFKTDARPDRRYLYLHCLLSVFRRRRLNAKGWEKDYQKVATEKVWGSPGKWSGPWRMKEKEAQMAVEIKQAVEGRQYGDDGSDDESDSDDCDDTDSEETVEILKRAQMTEIANRAGKHVKLDVKPLDLGSSPKETVTGGVAGSLVADTEEKEEAVAPEEHIE</sequence>
<accession>A0ACC2Z809</accession>
<dbReference type="EMBL" id="JAPDRP010000011">
    <property type="protein sequence ID" value="KAJ9643417.1"/>
    <property type="molecule type" value="Genomic_DNA"/>
</dbReference>
<reference evidence="1" key="1">
    <citation type="submission" date="2022-10" db="EMBL/GenBank/DDBJ databases">
        <title>Culturing micro-colonial fungi from biological soil crusts in the Mojave desert and describing Neophaeococcomyces mojavensis, and introducing the new genera and species Taxawa tesnikishii.</title>
        <authorList>
            <person name="Kurbessoian T."/>
            <person name="Stajich J.E."/>
        </authorList>
    </citation>
    <scope>NUCLEOTIDE SEQUENCE</scope>
    <source>
        <strain evidence="1">JES_115</strain>
    </source>
</reference>